<protein>
    <recommendedName>
        <fullName evidence="5">ZP domain-containing protein</fullName>
    </recommendedName>
</protein>
<dbReference type="Proteomes" id="UP000887568">
    <property type="component" value="Unplaced"/>
</dbReference>
<keyword evidence="4" id="KW-1133">Transmembrane helix</keyword>
<organism evidence="6 7">
    <name type="scientific">Patiria miniata</name>
    <name type="common">Bat star</name>
    <name type="synonym">Asterina miniata</name>
    <dbReference type="NCBI Taxonomy" id="46514"/>
    <lineage>
        <taxon>Eukaryota</taxon>
        <taxon>Metazoa</taxon>
        <taxon>Echinodermata</taxon>
        <taxon>Eleutherozoa</taxon>
        <taxon>Asterozoa</taxon>
        <taxon>Asteroidea</taxon>
        <taxon>Valvatacea</taxon>
        <taxon>Valvatida</taxon>
        <taxon>Asterinidae</taxon>
        <taxon>Patiria</taxon>
    </lineage>
</organism>
<dbReference type="RefSeq" id="XP_038071724.1">
    <property type="nucleotide sequence ID" value="XM_038215796.1"/>
</dbReference>
<feature type="region of interest" description="Disordered" evidence="3">
    <location>
        <begin position="790"/>
        <end position="811"/>
    </location>
</feature>
<keyword evidence="4" id="KW-0472">Membrane</keyword>
<dbReference type="Pfam" id="PF23344">
    <property type="entry name" value="ZP-N"/>
    <property type="match status" value="1"/>
</dbReference>
<evidence type="ECO:0000313" key="6">
    <source>
        <dbReference type="EnsemblMetazoa" id="XP_038071724.1"/>
    </source>
</evidence>
<keyword evidence="7" id="KW-1185">Reference proteome</keyword>
<dbReference type="GeneID" id="119740469"/>
<evidence type="ECO:0000256" key="3">
    <source>
        <dbReference type="SAM" id="MobiDB-lite"/>
    </source>
</evidence>
<keyword evidence="4" id="KW-0812">Transmembrane</keyword>
<dbReference type="AlphaFoldDB" id="A0A914B6Z0"/>
<dbReference type="PROSITE" id="PS51034">
    <property type="entry name" value="ZP_2"/>
    <property type="match status" value="1"/>
</dbReference>
<evidence type="ECO:0000259" key="5">
    <source>
        <dbReference type="PROSITE" id="PS51034"/>
    </source>
</evidence>
<dbReference type="OrthoDB" id="10063988at2759"/>
<dbReference type="Gene3D" id="2.60.40.4100">
    <property type="entry name" value="Zona pellucida, ZP-C domain"/>
    <property type="match status" value="1"/>
</dbReference>
<proteinExistence type="predicted"/>
<sequence>MEYSVRVSLWFLVFSAASYQVSGFHFRGGILTWKPLPIEPRSIQVNYWVAWKKDFSERLFDVCTPQTVVEQTPLYTGKSLYCGEEVCLHDMDYVCTDYNAAGDYAAGQGSHTIAVPDGTDAFDISFRSCCWVNLENYPVPRHYLLNATVDLTPRNNRGGIINSSPVGAVVPVQLVQQGCTHVIRIPVSDPDGDVVRCRFADESNRECFKVCGPLANADLENSGDECVLIYDGSSPTVGWYAVTIMIEDFNRRRSRRPLSRVPLHFLINVTATDDNCHQPQFVSPTPENGDCLPAAVGQRKTIKLAARSEDSRYTISGISTFGLPLGMEVSPLTSDPDDPLTFFIELGWVPRNNQVGPHQICFAAFDRKDNKEFASDQVCINVYVGALVAHPVPETSSPQPGDIVDVSNQEWEIHFNSTIMQHTTEAGAIVSFIRADTGEPVHTVNLASESDPNIQFPMSDTVVFNTPGFILEGETEYILRVHEGAVRSDTDCKSLSSAHEWHFETGPDRSLPATRFSPEEIRRTPTAVPECFSSFMLIYVSKSWLATVSSLTDPAGMYLNDPLCIGEDFNETHYVLGAPHDMCGTVVESESSNIQTVENIVHIPPQPLINGSLITRDNNIEVHVTCRLEGAKVTHAQFDPNITTIVYHETGYGTFNFQLRMFHDTTFGPKYKPSSYPIDVYQRQRLYFEAKVISDEDMSVFLESCRATPTANPRDPTHYIFINKGCPVDDTVEFHHHSSTIRKRFSIEAFAFIGHNLHGSVFIHCDIATCFAEDVDSKCARGCVETPSIARRDTSETGSSSSKAYPNTDGPIRIHTGEKDTVNQANPVMLAPSQFNFSLVELPMLTATILLLFIILVVLVRAFKFMRRSKKQQTPMYPHRVDRIKLPSIRIGNE</sequence>
<evidence type="ECO:0000256" key="4">
    <source>
        <dbReference type="SAM" id="Phobius"/>
    </source>
</evidence>
<dbReference type="PANTHER" id="PTHR14002:SF43">
    <property type="entry name" value="DELTA-LIKE PROTEIN"/>
    <property type="match status" value="1"/>
</dbReference>
<feature type="domain" description="ZP" evidence="5">
    <location>
        <begin position="530"/>
        <end position="786"/>
    </location>
</feature>
<feature type="compositionally biased region" description="Polar residues" evidence="3">
    <location>
        <begin position="796"/>
        <end position="805"/>
    </location>
</feature>
<dbReference type="Pfam" id="PF00100">
    <property type="entry name" value="Zona_pellucida"/>
    <property type="match status" value="1"/>
</dbReference>
<keyword evidence="1" id="KW-0732">Signal</keyword>
<dbReference type="InterPro" id="IPR055356">
    <property type="entry name" value="ZP-N"/>
</dbReference>
<dbReference type="InterPro" id="IPR055355">
    <property type="entry name" value="ZP-C"/>
</dbReference>
<dbReference type="OMA" id="NGHFPIC"/>
<accession>A0A914B6Z0</accession>
<evidence type="ECO:0000256" key="1">
    <source>
        <dbReference type="ARBA" id="ARBA00022729"/>
    </source>
</evidence>
<dbReference type="EnsemblMetazoa" id="XM_038215796.1">
    <property type="protein sequence ID" value="XP_038071724.1"/>
    <property type="gene ID" value="LOC119740469"/>
</dbReference>
<name>A0A914B6Z0_PATMI</name>
<dbReference type="InterPro" id="IPR042235">
    <property type="entry name" value="ZP-C_dom"/>
</dbReference>
<dbReference type="InterPro" id="IPR001507">
    <property type="entry name" value="ZP_dom"/>
</dbReference>
<dbReference type="Gene3D" id="2.60.40.3210">
    <property type="entry name" value="Zona pellucida, ZP-N domain"/>
    <property type="match status" value="1"/>
</dbReference>
<evidence type="ECO:0000256" key="2">
    <source>
        <dbReference type="ARBA" id="ARBA00023157"/>
    </source>
</evidence>
<dbReference type="PANTHER" id="PTHR14002">
    <property type="entry name" value="ENDOGLIN/TGF-BETA RECEPTOR TYPE III"/>
    <property type="match status" value="1"/>
</dbReference>
<feature type="transmembrane region" description="Helical" evidence="4">
    <location>
        <begin position="842"/>
        <end position="863"/>
    </location>
</feature>
<dbReference type="SMART" id="SM00241">
    <property type="entry name" value="ZP"/>
    <property type="match status" value="1"/>
</dbReference>
<reference evidence="6" key="1">
    <citation type="submission" date="2022-11" db="UniProtKB">
        <authorList>
            <consortium name="EnsemblMetazoa"/>
        </authorList>
    </citation>
    <scope>IDENTIFICATION</scope>
</reference>
<keyword evidence="2" id="KW-1015">Disulfide bond</keyword>
<evidence type="ECO:0000313" key="7">
    <source>
        <dbReference type="Proteomes" id="UP000887568"/>
    </source>
</evidence>